<dbReference type="Gene3D" id="3.10.180.10">
    <property type="entry name" value="2,3-Dihydroxybiphenyl 1,2-Dioxygenase, domain 1"/>
    <property type="match status" value="1"/>
</dbReference>
<reference evidence="1" key="1">
    <citation type="submission" date="2015-09" db="EMBL/GenBank/DDBJ databases">
        <authorList>
            <consortium name="Pathogen Informatics"/>
        </authorList>
    </citation>
    <scope>NUCLEOTIDE SEQUENCE</scope>
    <source>
        <strain evidence="1">2789STDY5834896</strain>
    </source>
</reference>
<organism evidence="1">
    <name type="scientific">uncultured Anaerotruncus sp</name>
    <dbReference type="NCBI Taxonomy" id="905011"/>
    <lineage>
        <taxon>Bacteria</taxon>
        <taxon>Bacillati</taxon>
        <taxon>Bacillota</taxon>
        <taxon>Clostridia</taxon>
        <taxon>Eubacteriales</taxon>
        <taxon>Oscillospiraceae</taxon>
        <taxon>Anaerotruncus</taxon>
        <taxon>environmental samples</taxon>
    </lineage>
</organism>
<dbReference type="EMBL" id="FMHG01000001">
    <property type="protein sequence ID" value="SCJ45811.1"/>
    <property type="molecule type" value="Genomic_DNA"/>
</dbReference>
<protein>
    <recommendedName>
        <fullName evidence="2">VOC domain-containing protein</fullName>
    </recommendedName>
</protein>
<proteinExistence type="predicted"/>
<evidence type="ECO:0008006" key="2">
    <source>
        <dbReference type="Google" id="ProtNLM"/>
    </source>
</evidence>
<sequence>MEYRVDHIGINAGSSQKAEQMAGLFKTLFGFAPCRLPVSHFAGDQIEIMHQNGRGQNGHIGIAVADISAAMAELTAKGVSFDLSNARYGESGRLYLVYTDLDIGGFAVHLIEKK</sequence>
<dbReference type="InterPro" id="IPR029068">
    <property type="entry name" value="Glyas_Bleomycin-R_OHBP_Dase"/>
</dbReference>
<gene>
    <name evidence="1" type="ORF">SAMEA3545359_00430</name>
</gene>
<name>A0A1C6GKE9_9FIRM</name>
<dbReference type="AlphaFoldDB" id="A0A1C6GKE9"/>
<accession>A0A1C6GKE9</accession>
<dbReference type="SUPFAM" id="SSF54593">
    <property type="entry name" value="Glyoxalase/Bleomycin resistance protein/Dihydroxybiphenyl dioxygenase"/>
    <property type="match status" value="1"/>
</dbReference>
<evidence type="ECO:0000313" key="1">
    <source>
        <dbReference type="EMBL" id="SCJ45811.1"/>
    </source>
</evidence>